<keyword evidence="5" id="KW-1185">Reference proteome</keyword>
<dbReference type="SUPFAM" id="SSF53474">
    <property type="entry name" value="alpha/beta-Hydrolases"/>
    <property type="match status" value="1"/>
</dbReference>
<reference evidence="5" key="1">
    <citation type="submission" date="2024-06" db="EMBL/GenBank/DDBJ databases">
        <title>Multi-omics analyses provide insights into the biosynthesis of the anticancer antibiotic pleurotin in Hohenbuehelia grisea.</title>
        <authorList>
            <person name="Weaver J.A."/>
            <person name="Alberti F."/>
        </authorList>
    </citation>
    <scope>NUCLEOTIDE SEQUENCE [LARGE SCALE GENOMIC DNA]</scope>
    <source>
        <strain evidence="5">T-177</strain>
    </source>
</reference>
<dbReference type="Proteomes" id="UP001556367">
    <property type="component" value="Unassembled WGS sequence"/>
</dbReference>
<dbReference type="InterPro" id="IPR050471">
    <property type="entry name" value="AB_hydrolase"/>
</dbReference>
<evidence type="ECO:0000259" key="3">
    <source>
        <dbReference type="Pfam" id="PF00561"/>
    </source>
</evidence>
<sequence>MKPPPSPYHCLTLSLLLIPPLLLAATTAYLLQAFPPPRNASSPLTRTDHGLAGLPLNHTARELYPEHFYDGGAYARLLMGKVRYWLIGPVDGRRVVLVNGLSIPAVIWKDVAPALATQGFRVLLYDLYGRGYSDAPHTTYDVGLYTNQLAFLMQHIRWDKADIVGVSMGGAIAAAFTYHFPHLVGEHVGLIASAGIMQSADLPRTAKFMSSPLIQRVAKSKIVRTYLQRLAEAPQSGVDPVSPSDSDSSSDAAAKAPSTESQNAKASKFLLQEIVRVQSAHLDGYNGALASSLREGPIRGLRVCFEGRRGVHGAGGNSKVKEEMEGAADEKNPWTGRNVLLIHGTDDPTVPYKYAGEIAGLLSGAVSPVQLDSPTDGGYDGEDVAPQTLFSSPHPLSSADPKSRLQSHSQTVPPADGTRPHTRVVTVHGGKHDLTVSHPALVVRELVRLFGGAGPRESG</sequence>
<keyword evidence="2" id="KW-0732">Signal</keyword>
<comment type="caution">
    <text evidence="4">The sequence shown here is derived from an EMBL/GenBank/DDBJ whole genome shotgun (WGS) entry which is preliminary data.</text>
</comment>
<name>A0ABR3J489_9AGAR</name>
<feature type="signal peptide" evidence="2">
    <location>
        <begin position="1"/>
        <end position="24"/>
    </location>
</feature>
<evidence type="ECO:0000313" key="4">
    <source>
        <dbReference type="EMBL" id="KAL0950382.1"/>
    </source>
</evidence>
<dbReference type="Pfam" id="PF00561">
    <property type="entry name" value="Abhydrolase_1"/>
    <property type="match status" value="1"/>
</dbReference>
<dbReference type="InterPro" id="IPR000073">
    <property type="entry name" value="AB_hydrolase_1"/>
</dbReference>
<dbReference type="PANTHER" id="PTHR43433:SF4">
    <property type="entry name" value="NON-HEME CHLOROPEROXIDASE-RELATED"/>
    <property type="match status" value="1"/>
</dbReference>
<dbReference type="PRINTS" id="PR00111">
    <property type="entry name" value="ABHYDROLASE"/>
</dbReference>
<accession>A0ABR3J489</accession>
<feature type="region of interest" description="Disordered" evidence="1">
    <location>
        <begin position="234"/>
        <end position="260"/>
    </location>
</feature>
<evidence type="ECO:0000256" key="1">
    <source>
        <dbReference type="SAM" id="MobiDB-lite"/>
    </source>
</evidence>
<protein>
    <recommendedName>
        <fullName evidence="3">AB hydrolase-1 domain-containing protein</fullName>
    </recommendedName>
</protein>
<dbReference type="InterPro" id="IPR029058">
    <property type="entry name" value="AB_hydrolase_fold"/>
</dbReference>
<dbReference type="EMBL" id="JASNQZ010000012">
    <property type="protein sequence ID" value="KAL0950382.1"/>
    <property type="molecule type" value="Genomic_DNA"/>
</dbReference>
<feature type="compositionally biased region" description="Low complexity" evidence="1">
    <location>
        <begin position="234"/>
        <end position="258"/>
    </location>
</feature>
<feature type="chain" id="PRO_5047208021" description="AB hydrolase-1 domain-containing protein" evidence="2">
    <location>
        <begin position="25"/>
        <end position="459"/>
    </location>
</feature>
<gene>
    <name evidence="4" type="ORF">HGRIS_010344</name>
</gene>
<feature type="region of interest" description="Disordered" evidence="1">
    <location>
        <begin position="372"/>
        <end position="422"/>
    </location>
</feature>
<feature type="domain" description="AB hydrolase-1" evidence="3">
    <location>
        <begin position="95"/>
        <end position="204"/>
    </location>
</feature>
<proteinExistence type="predicted"/>
<dbReference type="PANTHER" id="PTHR43433">
    <property type="entry name" value="HYDROLASE, ALPHA/BETA FOLD FAMILY PROTEIN"/>
    <property type="match status" value="1"/>
</dbReference>
<dbReference type="Gene3D" id="3.40.50.1820">
    <property type="entry name" value="alpha/beta hydrolase"/>
    <property type="match status" value="1"/>
</dbReference>
<evidence type="ECO:0000313" key="5">
    <source>
        <dbReference type="Proteomes" id="UP001556367"/>
    </source>
</evidence>
<evidence type="ECO:0000256" key="2">
    <source>
        <dbReference type="SAM" id="SignalP"/>
    </source>
</evidence>
<organism evidence="4 5">
    <name type="scientific">Hohenbuehelia grisea</name>
    <dbReference type="NCBI Taxonomy" id="104357"/>
    <lineage>
        <taxon>Eukaryota</taxon>
        <taxon>Fungi</taxon>
        <taxon>Dikarya</taxon>
        <taxon>Basidiomycota</taxon>
        <taxon>Agaricomycotina</taxon>
        <taxon>Agaricomycetes</taxon>
        <taxon>Agaricomycetidae</taxon>
        <taxon>Agaricales</taxon>
        <taxon>Pleurotineae</taxon>
        <taxon>Pleurotaceae</taxon>
        <taxon>Hohenbuehelia</taxon>
    </lineage>
</organism>